<organism evidence="2 3">
    <name type="scientific">Paenimyroides ceti</name>
    <dbReference type="NCBI Taxonomy" id="395087"/>
    <lineage>
        <taxon>Bacteria</taxon>
        <taxon>Pseudomonadati</taxon>
        <taxon>Bacteroidota</taxon>
        <taxon>Flavobacteriia</taxon>
        <taxon>Flavobacteriales</taxon>
        <taxon>Flavobacteriaceae</taxon>
        <taxon>Paenimyroides</taxon>
    </lineage>
</organism>
<gene>
    <name evidence="2" type="ORF">QW060_15340</name>
</gene>
<proteinExistence type="predicted"/>
<name>A0ABT8CZ56_9FLAO</name>
<dbReference type="RefSeq" id="WP_290364340.1">
    <property type="nucleotide sequence ID" value="NZ_JAUFQU010000001.1"/>
</dbReference>
<evidence type="ECO:0000256" key="1">
    <source>
        <dbReference type="SAM" id="SignalP"/>
    </source>
</evidence>
<protein>
    <submittedName>
        <fullName evidence="2">Uncharacterized protein</fullName>
    </submittedName>
</protein>
<keyword evidence="3" id="KW-1185">Reference proteome</keyword>
<feature type="chain" id="PRO_5045290147" evidence="1">
    <location>
        <begin position="19"/>
        <end position="139"/>
    </location>
</feature>
<dbReference type="Proteomes" id="UP001242368">
    <property type="component" value="Unassembled WGS sequence"/>
</dbReference>
<reference evidence="3" key="1">
    <citation type="journal article" date="2019" name="Int. J. Syst. Evol. Microbiol.">
        <title>The Global Catalogue of Microorganisms (GCM) 10K type strain sequencing project: providing services to taxonomists for standard genome sequencing and annotation.</title>
        <authorList>
            <consortium name="The Broad Institute Genomics Platform"/>
            <consortium name="The Broad Institute Genome Sequencing Center for Infectious Disease"/>
            <person name="Wu L."/>
            <person name="Ma J."/>
        </authorList>
    </citation>
    <scope>NUCLEOTIDE SEQUENCE [LARGE SCALE GENOMIC DNA]</scope>
    <source>
        <strain evidence="3">CECT 7184</strain>
    </source>
</reference>
<dbReference type="EMBL" id="JAUFQU010000001">
    <property type="protein sequence ID" value="MDN3708475.1"/>
    <property type="molecule type" value="Genomic_DNA"/>
</dbReference>
<accession>A0ABT8CZ56</accession>
<sequence length="139" mass="16836">MKRLVLIAMLALSLSAVAQNRPHGNNRNANQTNSRYVYSADRNNTSYNNSFYFYSDRFYKDIHRLDLSLYQERELRNMIAVMHNDIQFAQRKYRNPQNTILRIERDFDRKLVKLLNAKQYKKWNQYYAYQYVSKGYGRV</sequence>
<feature type="signal peptide" evidence="1">
    <location>
        <begin position="1"/>
        <end position="18"/>
    </location>
</feature>
<evidence type="ECO:0000313" key="2">
    <source>
        <dbReference type="EMBL" id="MDN3708475.1"/>
    </source>
</evidence>
<comment type="caution">
    <text evidence="2">The sequence shown here is derived from an EMBL/GenBank/DDBJ whole genome shotgun (WGS) entry which is preliminary data.</text>
</comment>
<evidence type="ECO:0000313" key="3">
    <source>
        <dbReference type="Proteomes" id="UP001242368"/>
    </source>
</evidence>
<keyword evidence="1" id="KW-0732">Signal</keyword>